<sequence>MSLSFPLFLLRCWFISVLNAVPKLNTPSSSAFSSISSFFIQSFFNAIVIAFIIPFPVSSIYCNPAQFFIRLDAMYIPNFTRSRKLSHSSSSEVSELISSPKSTSLNSRSLVSARSKICRIAEHTPILTWYGPSIAPFINIPIPFTSIICSGFRTSISPTVSILIFLNLSSACSAIASNVLVKPSLSTPPSSILHLTNFSASILST</sequence>
<gene>
    <name evidence="3" type="ORF">AX774_g3678</name>
</gene>
<protein>
    <submittedName>
        <fullName evidence="3">Uncharacterized protein</fullName>
    </submittedName>
</protein>
<organism evidence="3 4">
    <name type="scientific">Zancudomyces culisetae</name>
    <name type="common">Gut fungus</name>
    <name type="synonym">Smittium culisetae</name>
    <dbReference type="NCBI Taxonomy" id="1213189"/>
    <lineage>
        <taxon>Eukaryota</taxon>
        <taxon>Fungi</taxon>
        <taxon>Fungi incertae sedis</taxon>
        <taxon>Zoopagomycota</taxon>
        <taxon>Kickxellomycotina</taxon>
        <taxon>Harpellomycetes</taxon>
        <taxon>Harpellales</taxon>
        <taxon>Legeriomycetaceae</taxon>
        <taxon>Zancudomyces</taxon>
    </lineage>
</organism>
<accession>A0A1R1PPC4</accession>
<feature type="chain" id="PRO_5012797055" evidence="2">
    <location>
        <begin position="21"/>
        <end position="205"/>
    </location>
</feature>
<keyword evidence="1" id="KW-0472">Membrane</keyword>
<reference evidence="4" key="1">
    <citation type="submission" date="2017-01" db="EMBL/GenBank/DDBJ databases">
        <authorList>
            <person name="Wang Y."/>
            <person name="White M."/>
            <person name="Kvist S."/>
            <person name="Moncalvo J.-M."/>
        </authorList>
    </citation>
    <scope>NUCLEOTIDE SEQUENCE [LARGE SCALE GENOMIC DNA]</scope>
    <source>
        <strain evidence="4">COL-18-3</strain>
    </source>
</reference>
<dbReference type="Proteomes" id="UP000188320">
    <property type="component" value="Unassembled WGS sequence"/>
</dbReference>
<feature type="transmembrane region" description="Helical" evidence="1">
    <location>
        <begin position="160"/>
        <end position="181"/>
    </location>
</feature>
<keyword evidence="1" id="KW-0812">Transmembrane</keyword>
<feature type="signal peptide" evidence="2">
    <location>
        <begin position="1"/>
        <end position="20"/>
    </location>
</feature>
<evidence type="ECO:0000313" key="3">
    <source>
        <dbReference type="EMBL" id="OMH82835.1"/>
    </source>
</evidence>
<dbReference type="AlphaFoldDB" id="A0A1R1PPC4"/>
<evidence type="ECO:0000256" key="1">
    <source>
        <dbReference type="SAM" id="Phobius"/>
    </source>
</evidence>
<name>A0A1R1PPC4_ZANCU</name>
<keyword evidence="2" id="KW-0732">Signal</keyword>
<evidence type="ECO:0000256" key="2">
    <source>
        <dbReference type="SAM" id="SignalP"/>
    </source>
</evidence>
<evidence type="ECO:0000313" key="4">
    <source>
        <dbReference type="Proteomes" id="UP000188320"/>
    </source>
</evidence>
<keyword evidence="1" id="KW-1133">Transmembrane helix</keyword>
<keyword evidence="4" id="KW-1185">Reference proteome</keyword>
<proteinExistence type="predicted"/>
<dbReference type="EMBL" id="LSSK01000581">
    <property type="protein sequence ID" value="OMH82835.1"/>
    <property type="molecule type" value="Genomic_DNA"/>
</dbReference>
<comment type="caution">
    <text evidence="3">The sequence shown here is derived from an EMBL/GenBank/DDBJ whole genome shotgun (WGS) entry which is preliminary data.</text>
</comment>
<feature type="transmembrane region" description="Helical" evidence="1">
    <location>
        <begin position="30"/>
        <end position="53"/>
    </location>
</feature>